<organism evidence="4 5">
    <name type="scientific">Plutella xylostella</name>
    <name type="common">Diamondback moth</name>
    <name type="synonym">Plutella maculipennis</name>
    <dbReference type="NCBI Taxonomy" id="51655"/>
    <lineage>
        <taxon>Eukaryota</taxon>
        <taxon>Metazoa</taxon>
        <taxon>Ecdysozoa</taxon>
        <taxon>Arthropoda</taxon>
        <taxon>Hexapoda</taxon>
        <taxon>Insecta</taxon>
        <taxon>Pterygota</taxon>
        <taxon>Neoptera</taxon>
        <taxon>Endopterygota</taxon>
        <taxon>Lepidoptera</taxon>
        <taxon>Glossata</taxon>
        <taxon>Ditrysia</taxon>
        <taxon>Yponomeutoidea</taxon>
        <taxon>Plutellidae</taxon>
        <taxon>Plutella</taxon>
    </lineage>
</organism>
<gene>
    <name evidence="4" type="ORF">JYU34_016873</name>
</gene>
<dbReference type="Gene3D" id="6.10.140.1230">
    <property type="match status" value="1"/>
</dbReference>
<name>A0ABQ7Q4N1_PLUXY</name>
<protein>
    <submittedName>
        <fullName evidence="4">Charged multivesicular body protein 1b</fullName>
    </submittedName>
</protein>
<feature type="coiled-coil region" evidence="2">
    <location>
        <begin position="14"/>
        <end position="41"/>
    </location>
</feature>
<evidence type="ECO:0000256" key="3">
    <source>
        <dbReference type="SAM" id="MobiDB-lite"/>
    </source>
</evidence>
<evidence type="ECO:0000313" key="5">
    <source>
        <dbReference type="Proteomes" id="UP000823941"/>
    </source>
</evidence>
<accession>A0ABQ7Q4N1</accession>
<proteinExistence type="inferred from homology"/>
<dbReference type="Pfam" id="PF03357">
    <property type="entry name" value="Snf7"/>
    <property type="match status" value="1"/>
</dbReference>
<comment type="caution">
    <text evidence="4">The sequence shown here is derived from an EMBL/GenBank/DDBJ whole genome shotgun (WGS) entry which is preliminary data.</text>
</comment>
<keyword evidence="2" id="KW-0175">Coiled coil</keyword>
<feature type="compositionally biased region" description="Polar residues" evidence="3">
    <location>
        <begin position="178"/>
        <end position="191"/>
    </location>
</feature>
<keyword evidence="5" id="KW-1185">Reference proteome</keyword>
<dbReference type="PANTHER" id="PTHR10476">
    <property type="entry name" value="CHARGED MULTIVESICULAR BODY PROTEIN"/>
    <property type="match status" value="1"/>
</dbReference>
<evidence type="ECO:0000256" key="2">
    <source>
        <dbReference type="SAM" id="Coils"/>
    </source>
</evidence>
<evidence type="ECO:0000256" key="1">
    <source>
        <dbReference type="ARBA" id="ARBA00006190"/>
    </source>
</evidence>
<evidence type="ECO:0000313" key="4">
    <source>
        <dbReference type="EMBL" id="KAG7299853.1"/>
    </source>
</evidence>
<dbReference type="EMBL" id="JAHIBW010000022">
    <property type="protein sequence ID" value="KAG7299853.1"/>
    <property type="molecule type" value="Genomic_DNA"/>
</dbReference>
<dbReference type="Proteomes" id="UP000823941">
    <property type="component" value="Chromosome 22"/>
</dbReference>
<reference evidence="4 5" key="1">
    <citation type="submission" date="2021-06" db="EMBL/GenBank/DDBJ databases">
        <title>A haploid diamondback moth (Plutella xylostella L.) genome assembly resolves 31 chromosomes and identifies a diamide resistance mutation.</title>
        <authorList>
            <person name="Ward C.M."/>
            <person name="Perry K.D."/>
            <person name="Baker G."/>
            <person name="Powis K."/>
            <person name="Heckel D.G."/>
            <person name="Baxter S.W."/>
        </authorList>
    </citation>
    <scope>NUCLEOTIDE SEQUENCE [LARGE SCALE GENOMIC DNA]</scope>
    <source>
        <strain evidence="4 5">LV</strain>
        <tissue evidence="4">Single pupa</tissue>
    </source>
</reference>
<feature type="region of interest" description="Disordered" evidence="3">
    <location>
        <begin position="174"/>
        <end position="193"/>
    </location>
</feature>
<comment type="similarity">
    <text evidence="1">Belongs to the SNF7 family.</text>
</comment>
<sequence length="207" mass="22997">MGNEMSSSAMEKHLFNLKFAVKELERNSKKCEKEEKLEKEKAKKAIQKGNMEGARIHAENAIRQKNQALNYLRMSARVDAVTSRVQTALTTRKVTNSMAGVTKAMDAAMKSMNLEKISTLMDKFESQFEDLDVQSSYMENAMSQTTTTTVPQGDVDNLLQQVADEAGLELNMELPSGVPSTSVGASTVVSQEQDELTQRLARLRQAE</sequence>
<dbReference type="InterPro" id="IPR005024">
    <property type="entry name" value="Snf7_fam"/>
</dbReference>